<reference evidence="1" key="1">
    <citation type="submission" date="2023-03" db="EMBL/GenBank/DDBJ databases">
        <title>Massive genome expansion in bonnet fungi (Mycena s.s.) driven by repeated elements and novel gene families across ecological guilds.</title>
        <authorList>
            <consortium name="Lawrence Berkeley National Laboratory"/>
            <person name="Harder C.B."/>
            <person name="Miyauchi S."/>
            <person name="Viragh M."/>
            <person name="Kuo A."/>
            <person name="Thoen E."/>
            <person name="Andreopoulos B."/>
            <person name="Lu D."/>
            <person name="Skrede I."/>
            <person name="Drula E."/>
            <person name="Henrissat B."/>
            <person name="Morin E."/>
            <person name="Kohler A."/>
            <person name="Barry K."/>
            <person name="LaButti K."/>
            <person name="Morin E."/>
            <person name="Salamov A."/>
            <person name="Lipzen A."/>
            <person name="Mereny Z."/>
            <person name="Hegedus B."/>
            <person name="Baldrian P."/>
            <person name="Stursova M."/>
            <person name="Weitz H."/>
            <person name="Taylor A."/>
            <person name="Grigoriev I.V."/>
            <person name="Nagy L.G."/>
            <person name="Martin F."/>
            <person name="Kauserud H."/>
        </authorList>
    </citation>
    <scope>NUCLEOTIDE SEQUENCE</scope>
    <source>
        <strain evidence="1">CBHHK200</strain>
    </source>
</reference>
<gene>
    <name evidence="1" type="ORF">C8F04DRAFT_1078108</name>
</gene>
<dbReference type="Proteomes" id="UP001218188">
    <property type="component" value="Unassembled WGS sequence"/>
</dbReference>
<name>A0AAD6T9T1_9AGAR</name>
<organism evidence="1 2">
    <name type="scientific">Mycena alexandri</name>
    <dbReference type="NCBI Taxonomy" id="1745969"/>
    <lineage>
        <taxon>Eukaryota</taxon>
        <taxon>Fungi</taxon>
        <taxon>Dikarya</taxon>
        <taxon>Basidiomycota</taxon>
        <taxon>Agaricomycotina</taxon>
        <taxon>Agaricomycetes</taxon>
        <taxon>Agaricomycetidae</taxon>
        <taxon>Agaricales</taxon>
        <taxon>Marasmiineae</taxon>
        <taxon>Mycenaceae</taxon>
        <taxon>Mycena</taxon>
    </lineage>
</organism>
<comment type="caution">
    <text evidence="1">The sequence shown here is derived from an EMBL/GenBank/DDBJ whole genome shotgun (WGS) entry which is preliminary data.</text>
</comment>
<proteinExistence type="predicted"/>
<keyword evidence="2" id="KW-1185">Reference proteome</keyword>
<dbReference type="AlphaFoldDB" id="A0AAD6T9T1"/>
<protein>
    <recommendedName>
        <fullName evidence="3">F-box domain-containing protein</fullName>
    </recommendedName>
</protein>
<accession>A0AAD6T9T1</accession>
<sequence>MMDLEPSMPFTTALCDRCDRRFEHIQYNLDSAISSLRRNYSPEYMEANLLVETVDAIDTLLVRYEPEISRVQSILASLQEQQANLKRYQQCCRSVLSPVRKLPTEVLQLMFLACAGPEPDTIPVVGQVCSYWREVVIGTPSLWSNISVGRTRYTSAQRYHHLASLFLERSASHPLTVSLREPINLQLLNLVRQANRWGTLRISSSMKKFYDSLRLESYAMPMLEKLEIVEVIMEVAGDSPPISILQAPNLTEAVINGPSSLWSLPWTQLNRLQYDVPAAEDAITILRQCPQLVECSLGKLKLAPQTQLLPVGRSHSMRFLRIAVDTVSHVSSAESIMQTFFTSLTLPSLTSLEIIGQWSVDEFLEFLARSECKLENLTLGTGYMHGDKTLGRAGS</sequence>
<evidence type="ECO:0008006" key="3">
    <source>
        <dbReference type="Google" id="ProtNLM"/>
    </source>
</evidence>
<dbReference type="EMBL" id="JARJCM010000014">
    <property type="protein sequence ID" value="KAJ7042043.1"/>
    <property type="molecule type" value="Genomic_DNA"/>
</dbReference>
<evidence type="ECO:0000313" key="2">
    <source>
        <dbReference type="Proteomes" id="UP001218188"/>
    </source>
</evidence>
<evidence type="ECO:0000313" key="1">
    <source>
        <dbReference type="EMBL" id="KAJ7042043.1"/>
    </source>
</evidence>